<gene>
    <name evidence="2" type="ORF">VNI00_009271</name>
</gene>
<keyword evidence="1" id="KW-1133">Transmembrane helix</keyword>
<keyword evidence="3" id="KW-1185">Reference proteome</keyword>
<feature type="transmembrane region" description="Helical" evidence="1">
    <location>
        <begin position="171"/>
        <end position="198"/>
    </location>
</feature>
<keyword evidence="1" id="KW-0472">Membrane</keyword>
<accession>A0AAW0CSI1</accession>
<feature type="transmembrane region" description="Helical" evidence="1">
    <location>
        <begin position="43"/>
        <end position="69"/>
    </location>
</feature>
<evidence type="ECO:0000313" key="2">
    <source>
        <dbReference type="EMBL" id="KAK7041405.1"/>
    </source>
</evidence>
<evidence type="ECO:0000313" key="3">
    <source>
        <dbReference type="Proteomes" id="UP001383192"/>
    </source>
</evidence>
<reference evidence="2 3" key="1">
    <citation type="submission" date="2024-01" db="EMBL/GenBank/DDBJ databases">
        <title>A draft genome for a cacao thread blight-causing isolate of Paramarasmius palmivorus.</title>
        <authorList>
            <person name="Baruah I.K."/>
            <person name="Bukari Y."/>
            <person name="Amoako-Attah I."/>
            <person name="Meinhardt L.W."/>
            <person name="Bailey B.A."/>
            <person name="Cohen S.P."/>
        </authorList>
    </citation>
    <scope>NUCLEOTIDE SEQUENCE [LARGE SCALE GENOMIC DNA]</scope>
    <source>
        <strain evidence="2 3">GH-12</strain>
    </source>
</reference>
<dbReference type="AlphaFoldDB" id="A0AAW0CSI1"/>
<protein>
    <submittedName>
        <fullName evidence="2">Uncharacterized protein</fullName>
    </submittedName>
</protein>
<evidence type="ECO:0000256" key="1">
    <source>
        <dbReference type="SAM" id="Phobius"/>
    </source>
</evidence>
<dbReference type="Proteomes" id="UP001383192">
    <property type="component" value="Unassembled WGS sequence"/>
</dbReference>
<proteinExistence type="predicted"/>
<sequence length="1093" mass="123581">MSDNPSNFASTLANGIQDIAALLPLLGTEQCERHVGDALEKGFLYAAVVPLSIFGSLGIVKAAFAALLGTITYPFYGGRWLDDAGFNARGSVLSMVTITKSTGRYGAEIAVQKLLKEHNIEDPSLVRSFELSDGRRAKVSVSRGYSSSSAPGLGAQKNGDSLPASKRWMDLVYLLPWNVMLLLSSFLSASLSLTPYLYLMSNNWSQPLSWVFPLLRSFGSFLCVVVIQLALQLRIRQLANISLEWLKIQRKYRIEDEVDLVEQPVLEKRIYERLRLQPSSPPGFLRRTEGLSLDTERGQETSTLPLRLTEEEHYRMEKLFGLDKILALYQLALAIGSVMIVAGYVGCFSLVGQTKVKNAPYVWFGLEALFSILRILLWGLNPKWDEGTGLSISFELRDLQKSSMIDHFLHITSPYAGHNVDLAASIRATESELATIHCPERSRLPRHDHAMGRAIEALALQKSLYVTVYFTDSRPTLTFSANNSGLVFSSSFETNPMTRTVQVTILHQAFKDVDPFIGTHLYHQIVNHSRLLSTRLFGRQQIHRLAVKWNLLGLPLPSDCTHAVTSEMLTEFDQKYIALRKAWTAKAEYCKAREAVLEYLMNDVDWCQKYTWIDNPASFYGEAFFAVESLILELQLWHEETVLAGTIDDVLFSQEILPECVRALHLRVSDEHRKAAERCGRYTWAGSKIARKLSGHRNAVLSLLLQLRELPELQNTAHKIRQSIRELLSSHVDMYTMEQLGDYIHELLYTWHPSTLFRLWLNDCANVLLRMDVQDTPERKLFIMIQLSFFRLQRIVFSGLSIATSDTTLWNTFLDIPDHASWGTYVMALSTRKHCAFEPDGAFLRGISEITTETGRETLQRFLESDQLTTIVFNDLYGPVTRLGAVTLAEALDRLATSPNILYLAGMECEAPLEICRRARCQAAYANRLLWKGKMRGSGWAFAYRVGFESEREFDVQPKADHVRLVSSGRCTIMFFCPAAGEVKVTLHVCRRKLVPVELDARLVSDGNGQETRLPPFKIPVRQKKKDLERVTLVFSMVHWGTGRITVKAIPSGDVDWATHHTWKIYGPVEMEWIGAESDVRASRTESGSIWSR</sequence>
<organism evidence="2 3">
    <name type="scientific">Paramarasmius palmivorus</name>
    <dbReference type="NCBI Taxonomy" id="297713"/>
    <lineage>
        <taxon>Eukaryota</taxon>
        <taxon>Fungi</taxon>
        <taxon>Dikarya</taxon>
        <taxon>Basidiomycota</taxon>
        <taxon>Agaricomycotina</taxon>
        <taxon>Agaricomycetes</taxon>
        <taxon>Agaricomycetidae</taxon>
        <taxon>Agaricales</taxon>
        <taxon>Marasmiineae</taxon>
        <taxon>Marasmiaceae</taxon>
        <taxon>Paramarasmius</taxon>
    </lineage>
</organism>
<keyword evidence="1" id="KW-0812">Transmembrane</keyword>
<dbReference type="EMBL" id="JAYKXP010000034">
    <property type="protein sequence ID" value="KAK7041405.1"/>
    <property type="molecule type" value="Genomic_DNA"/>
</dbReference>
<name>A0AAW0CSI1_9AGAR</name>
<feature type="transmembrane region" description="Helical" evidence="1">
    <location>
        <begin position="325"/>
        <end position="346"/>
    </location>
</feature>
<comment type="caution">
    <text evidence="2">The sequence shown here is derived from an EMBL/GenBank/DDBJ whole genome shotgun (WGS) entry which is preliminary data.</text>
</comment>
<feature type="transmembrane region" description="Helical" evidence="1">
    <location>
        <begin position="210"/>
        <end position="231"/>
    </location>
</feature>